<evidence type="ECO:0000313" key="2">
    <source>
        <dbReference type="Proteomes" id="UP000032142"/>
    </source>
</evidence>
<accession>A0A0B0MZM8</accession>
<dbReference type="GO" id="GO:0003746">
    <property type="term" value="F:translation elongation factor activity"/>
    <property type="evidence" value="ECO:0007669"/>
    <property type="project" value="UniProtKB-KW"/>
</dbReference>
<sequence length="74" mass="8176">MKLYLNEVNLKLYRSRTKEIRLGLGKNKNSQIAGLHRSSISKIFGSLLQAQGPSVKLTTLSSIFGTIKSLISNL</sequence>
<protein>
    <submittedName>
        <fullName evidence="1">Elongation factor 2</fullName>
    </submittedName>
</protein>
<comment type="caution">
    <text evidence="1">The sequence shown here is derived from an EMBL/GenBank/DDBJ whole genome shotgun (WGS) entry which is preliminary data.</text>
</comment>
<keyword evidence="2" id="KW-1185">Reference proteome</keyword>
<keyword evidence="1" id="KW-0251">Elongation factor</keyword>
<gene>
    <name evidence="1" type="ORF">F383_34463</name>
</gene>
<name>A0A0B0MZM8_GOSAR</name>
<proteinExistence type="predicted"/>
<dbReference type="Proteomes" id="UP000032142">
    <property type="component" value="Unassembled WGS sequence"/>
</dbReference>
<dbReference type="AlphaFoldDB" id="A0A0B0MZM8"/>
<organism evidence="1 2">
    <name type="scientific">Gossypium arboreum</name>
    <name type="common">Tree cotton</name>
    <name type="synonym">Gossypium nanking</name>
    <dbReference type="NCBI Taxonomy" id="29729"/>
    <lineage>
        <taxon>Eukaryota</taxon>
        <taxon>Viridiplantae</taxon>
        <taxon>Streptophyta</taxon>
        <taxon>Embryophyta</taxon>
        <taxon>Tracheophyta</taxon>
        <taxon>Spermatophyta</taxon>
        <taxon>Magnoliopsida</taxon>
        <taxon>eudicotyledons</taxon>
        <taxon>Gunneridae</taxon>
        <taxon>Pentapetalae</taxon>
        <taxon>rosids</taxon>
        <taxon>malvids</taxon>
        <taxon>Malvales</taxon>
        <taxon>Malvaceae</taxon>
        <taxon>Malvoideae</taxon>
        <taxon>Gossypium</taxon>
    </lineage>
</organism>
<dbReference type="EMBL" id="JRRC01477626">
    <property type="protein sequence ID" value="KHG07583.1"/>
    <property type="molecule type" value="Genomic_DNA"/>
</dbReference>
<evidence type="ECO:0000313" key="1">
    <source>
        <dbReference type="EMBL" id="KHG07583.1"/>
    </source>
</evidence>
<reference evidence="2" key="1">
    <citation type="submission" date="2014-09" db="EMBL/GenBank/DDBJ databases">
        <authorList>
            <person name="Mudge J."/>
            <person name="Ramaraj T."/>
            <person name="Lindquist I.E."/>
            <person name="Bharti A.K."/>
            <person name="Sundararajan A."/>
            <person name="Cameron C.T."/>
            <person name="Woodward J.E."/>
            <person name="May G.D."/>
            <person name="Brubaker C."/>
            <person name="Broadhvest J."/>
            <person name="Wilkins T.A."/>
        </authorList>
    </citation>
    <scope>NUCLEOTIDE SEQUENCE</scope>
    <source>
        <strain evidence="2">cv. AKA8401</strain>
    </source>
</reference>
<keyword evidence="1" id="KW-0648">Protein biosynthesis</keyword>